<feature type="transmembrane region" description="Helical" evidence="11">
    <location>
        <begin position="1578"/>
        <end position="1599"/>
    </location>
</feature>
<dbReference type="InterPro" id="IPR046338">
    <property type="entry name" value="GAIN_dom_sf"/>
</dbReference>
<evidence type="ECO:0000256" key="8">
    <source>
        <dbReference type="PIRSR" id="PIRSR603915-2"/>
    </source>
</evidence>
<dbReference type="InterPro" id="IPR001024">
    <property type="entry name" value="PLAT/LH2_dom"/>
</dbReference>
<dbReference type="GO" id="GO:0050982">
    <property type="term" value="P:detection of mechanical stimulus"/>
    <property type="evidence" value="ECO:0007669"/>
    <property type="project" value="TreeGrafter"/>
</dbReference>
<evidence type="ECO:0000256" key="6">
    <source>
        <dbReference type="ARBA" id="ARBA00023136"/>
    </source>
</evidence>
<evidence type="ECO:0000259" key="14">
    <source>
        <dbReference type="PROSITE" id="PS50095"/>
    </source>
</evidence>
<reference evidence="15" key="2">
    <citation type="journal article" date="2023" name="Science">
        <title>Genomic signatures of disease resistance in endangered staghorn corals.</title>
        <authorList>
            <person name="Vollmer S.V."/>
            <person name="Selwyn J.D."/>
            <person name="Despard B.A."/>
            <person name="Roesel C.L."/>
        </authorList>
    </citation>
    <scope>NUCLEOTIDE SEQUENCE</scope>
    <source>
        <strain evidence="15">K2</strain>
    </source>
</reference>
<feature type="transmembrane region" description="Helical" evidence="11">
    <location>
        <begin position="2127"/>
        <end position="2149"/>
    </location>
</feature>
<comment type="similarity">
    <text evidence="2">Belongs to the polycystin family.</text>
</comment>
<feature type="compositionally biased region" description="Basic residues" evidence="10">
    <location>
        <begin position="1209"/>
        <end position="1224"/>
    </location>
</feature>
<dbReference type="PROSITE" id="PS50022">
    <property type="entry name" value="FA58C_3"/>
    <property type="match status" value="1"/>
</dbReference>
<dbReference type="Pfam" id="PF02010">
    <property type="entry name" value="REJ"/>
    <property type="match status" value="1"/>
</dbReference>
<dbReference type="InterPro" id="IPR002859">
    <property type="entry name" value="PKD/REJ-like"/>
</dbReference>
<protein>
    <submittedName>
        <fullName evidence="15">Polycystic kidney disease protein 1-like 2</fullName>
    </submittedName>
</protein>
<feature type="region of interest" description="Disordered" evidence="10">
    <location>
        <begin position="1208"/>
        <end position="1232"/>
    </location>
</feature>
<dbReference type="PROSITE" id="PS01285">
    <property type="entry name" value="FA58C_1"/>
    <property type="match status" value="1"/>
</dbReference>
<dbReference type="SUPFAM" id="SSF49723">
    <property type="entry name" value="Lipase/lipooxygenase domain (PLAT/LH2 domain)"/>
    <property type="match status" value="1"/>
</dbReference>
<keyword evidence="7" id="KW-0325">Glycoprotein</keyword>
<comment type="subcellular location">
    <subcellularLocation>
        <location evidence="1">Membrane</location>
        <topology evidence="1">Multi-pass membrane protein</topology>
    </subcellularLocation>
</comment>
<name>A0AAD9QWN5_ACRCE</name>
<keyword evidence="5 11" id="KW-1133">Transmembrane helix</keyword>
<dbReference type="GO" id="GO:0005262">
    <property type="term" value="F:calcium channel activity"/>
    <property type="evidence" value="ECO:0007669"/>
    <property type="project" value="TreeGrafter"/>
</dbReference>
<feature type="transmembrane region" description="Helical" evidence="11">
    <location>
        <begin position="2089"/>
        <end position="2107"/>
    </location>
</feature>
<dbReference type="Gene3D" id="2.60.120.260">
    <property type="entry name" value="Galactose-binding domain-like"/>
    <property type="match status" value="1"/>
</dbReference>
<feature type="chain" id="PRO_5042104515" evidence="12">
    <location>
        <begin position="21"/>
        <end position="2438"/>
    </location>
</feature>
<feature type="compositionally biased region" description="Basic and acidic residues" evidence="10">
    <location>
        <begin position="928"/>
        <end position="945"/>
    </location>
</feature>
<feature type="transmembrane region" description="Helical" evidence="11">
    <location>
        <begin position="1620"/>
        <end position="1644"/>
    </location>
</feature>
<sequence length="2438" mass="272723">MVSVQILCLFLLHNFLRCSSLENETKPIDITASCFEPLGISDGRIEDSQLVALSAFNDDFISYGPQRARLNLTSWPPGYRSAVDVAGSPWLKVEIGRIIVITGIATQGYGDTSVSEWVSSFILLYSESENEPFSQFRDKDGDLQMFNGNVDSNSIKVNRVIIPVKAISVMLMPLTWQGNVAFRMELYGCPSDYYFIAWLMLSKARFTVESLASQEEHDVSRTMVADVQLEVHGLLKDIPGFLSTRVHHFSPQESEKGTTLVTAEVLIECLRDSQINLVNALKVEIEARNTIFDPKYFKIQYSADQLHLLANVSLNLTKNLQGVTEVLPEEKVRVEANISFLRDNANSTLMNFDFQWEISTIDEDTGQFFPLVVLADKDRNITISSLQVPVGFTFIRVSAVPKNAKQPLSYDFGFIRILPRLQASVNGPAVAIKGDGTVLLNSVISGELSDSSGNKADKVTFLWSCQVENSRSSNLTISSESRYDNLQTNASSECFDPGILNSTREQSLSFNPDLLTANKTYIFHVMVSQGRRSVTASHKIRVDSNISLSIRCTSNCQHKVSTRLKLLIKKECTGISCKLLTTYRWSLYVSLDNGSNQSWSKVHHLEDLALTSLDGPNLAIGGELNKAANKSALLNSKTYKITLIAWLDEENYEVDYFVFHTNSPPSKQDKDAGCVVDPKQGEAVITEFSISCFNWTDTDRPLSYQFSYQTKFGLVVFHSGWRPNLTTDLPPGNEANNHSLIVLFEVLDSLGDSSEEKVIVQAFSSLTFTLNLTNGARWEEWVLPPKAVDIQDSRNRLDDLFSSGNNEKALQVAFAMLSTDGSQASELKDALLDKMANTEVASMQQATLVVGVIAMATDNEDGISDDSQEKALGMLGNAADFIASQMASGSVDSAMVQSVGTSLFSGIGNVLNAASGKAGPDTEEDEKESDHGKDAGNDKTKENKEKSKRRAKNAVNLVSKVGDSLLATKAVGEKPTTFKTKSLDVLLDRQRSSDMGGKKLGDGPSGVALPSASSLFSGQGDGPPEAVDSQMLSFNKNPFTWDKSAETVKSSVLDFKLKASGGKTMNISGLQEPIELFIPITPKADEPQKSNTSEPHLFLKPSDGTSNIRFHRFSVSSSEVLVTITIKPEQGKTVSVFVNYKTKPTPQDFVYSTTIPNWSLCVNATEDFPASRNCSLDPYTFTFSSVVSNRTGFHYLGIRYRSEKMEPVRKRRSCSPSGKRRGKRSCVDVKDAPTTPAPTPIIVVPKFNSSTDVNYTMSISISGCLYWSESKEKWTGEGCRVGPKTTSKQLQCLCTHLSAFGGDFFVAPNPIDFDKVFAAFANLAESGNFVVLSTVCVLLGLYVIALVFAKREDRQDELRVVANVNLNEREGGHKYHISIQTGMWRGNGTTANVGLVIYGSNGSTGDISLTDPQLEKVFFARGSINNFTLCMQEPLGSVERIRIWHDNSGRNPAWFLMQVLVIELVTEEKAHFVANRWIAVEKEDGKLELDLQAAGKKELSGFRNLFYSRTATSLGEKHLWLSVFTRPPHNPFTRAQRLGCCMSILFAAMITNAMFYNFGTPPGDAMQIGPLKVSLTQIKIGIQSSIVAIPVNVLVVSIFRNVKPREIGDEETKPKGCFPHWFLFVGWFICTMATLTSAIFIVFYSMMWGAETSNEWLVSVMVSFFQDVIVMQPIKVLIVASILSVLIKKPPEQEKVLGESVSGSQGGDVVPLDETERERARKFRSSLVQIGRKVLEFVLFGIFILLMMVVCYSNRGVERFMVTQSMGDMFQSFTKVHNIQSFWKWSENTLVPRLYDVEWYNGRPFEYEEGFLSNRAAFLVGMPRMRQLRVKPERNCSIMANQPTLARKFPRCLPFYRAEVESMSPYNRPGWDPVQNATIFYNDFELQRECPRPWRYRTTEDLNLRSFGGVSATFVGGGYIADLGYNARSALKVIKVLRDDEWIDNKTAAVFVEFTVFEPTSSLFSAVKLLFERSPTGGSLATAAIKTLSLYASPDPNSRSLFQICQLMLMIMIIVFIFAEIGKLRREKCSYFKELWNWLELLQISSTICALVFFFLKESKTSQVVKKLQENPFKTASIDDIEFMSDLETYLLSFVLFIITIKFLRLIKFNRHICQVIGTLQRAVMKVLSFMMVFVTIILAYTQVGFLVFSTDVKAYSSFYSSLRALLLLLFGGEMHFEDLQSTSRFIAPLFLFSYLLTMLMVLINMFLAILNDCYNEVKNVDPGEAFADAELGAFLVDYSRRKVENYVDETWQLVESIMISFARLLGRDKQYKIKERDLDTVSEEAKLSACDSLADIDSDDCRGDNYSDPLYTFPSMSSVSKSETMSLNDLKESIMQIGREIRQSLTSLKSPSSRKSSYQGPAPYDFKRALARLEEDDGTEFALEQPSSYFSADGSYLEDIWQKDPRKFRDSTPRRQRKTGEGRVRSIYENDRFLDIR</sequence>
<comment type="caution">
    <text evidence="9">Lacks conserved residue(s) required for the propagation of feature annotation.</text>
</comment>
<dbReference type="FunFam" id="2.60.220.50:FF:000044">
    <property type="entry name" value="Predicted protein"/>
    <property type="match status" value="1"/>
</dbReference>
<feature type="domain" description="PLAT" evidence="14">
    <location>
        <begin position="1373"/>
        <end position="1492"/>
    </location>
</feature>
<dbReference type="InterPro" id="IPR000203">
    <property type="entry name" value="GPS"/>
</dbReference>
<dbReference type="GO" id="GO:0016020">
    <property type="term" value="C:membrane"/>
    <property type="evidence" value="ECO:0007669"/>
    <property type="project" value="UniProtKB-SubCell"/>
</dbReference>
<keyword evidence="16" id="KW-1185">Reference proteome</keyword>
<dbReference type="Pfam" id="PF01825">
    <property type="entry name" value="GPS"/>
    <property type="match status" value="1"/>
</dbReference>
<accession>A0AAD9QWN5</accession>
<feature type="region of interest" description="Disordered" evidence="10">
    <location>
        <begin position="2404"/>
        <end position="2424"/>
    </location>
</feature>
<evidence type="ECO:0000256" key="2">
    <source>
        <dbReference type="ARBA" id="ARBA00007200"/>
    </source>
</evidence>
<evidence type="ECO:0000256" key="4">
    <source>
        <dbReference type="ARBA" id="ARBA00022729"/>
    </source>
</evidence>
<evidence type="ECO:0000313" key="16">
    <source>
        <dbReference type="Proteomes" id="UP001249851"/>
    </source>
</evidence>
<dbReference type="SMART" id="SM00308">
    <property type="entry name" value="LH2"/>
    <property type="match status" value="1"/>
</dbReference>
<dbReference type="SMART" id="SM00231">
    <property type="entry name" value="FA58C"/>
    <property type="match status" value="1"/>
</dbReference>
<evidence type="ECO:0000259" key="13">
    <source>
        <dbReference type="PROSITE" id="PS50022"/>
    </source>
</evidence>
<dbReference type="CDD" id="cd00057">
    <property type="entry name" value="FA58C"/>
    <property type="match status" value="1"/>
</dbReference>
<evidence type="ECO:0000256" key="7">
    <source>
        <dbReference type="ARBA" id="ARBA00023180"/>
    </source>
</evidence>
<evidence type="ECO:0000313" key="15">
    <source>
        <dbReference type="EMBL" id="KAK2568811.1"/>
    </source>
</evidence>
<dbReference type="InterPro" id="IPR036392">
    <property type="entry name" value="PLAT/LH2_dom_sf"/>
</dbReference>
<feature type="region of interest" description="Disordered" evidence="10">
    <location>
        <begin position="915"/>
        <end position="954"/>
    </location>
</feature>
<evidence type="ECO:0000256" key="3">
    <source>
        <dbReference type="ARBA" id="ARBA00022692"/>
    </source>
</evidence>
<feature type="transmembrane region" description="Helical" evidence="11">
    <location>
        <begin position="1734"/>
        <end position="1755"/>
    </location>
</feature>
<comment type="caution">
    <text evidence="15">The sequence shown here is derived from an EMBL/GenBank/DDBJ whole genome shotgun (WGS) entry which is preliminary data.</text>
</comment>
<dbReference type="GO" id="GO:0005509">
    <property type="term" value="F:calcium ion binding"/>
    <property type="evidence" value="ECO:0007669"/>
    <property type="project" value="InterPro"/>
</dbReference>
<dbReference type="Pfam" id="PF20519">
    <property type="entry name" value="Polycystin_dom"/>
    <property type="match status" value="1"/>
</dbReference>
<dbReference type="PANTHER" id="PTHR10877:SF150">
    <property type="entry name" value="REJ DOMAIN-CONTAINING PROTEIN"/>
    <property type="match status" value="1"/>
</dbReference>
<gene>
    <name evidence="15" type="ORF">P5673_006849</name>
</gene>
<feature type="domain" description="F5/8 type C" evidence="13">
    <location>
        <begin position="34"/>
        <end position="189"/>
    </location>
</feature>
<feature type="transmembrane region" description="Helical" evidence="11">
    <location>
        <begin position="1538"/>
        <end position="1558"/>
    </location>
</feature>
<evidence type="ECO:0000256" key="1">
    <source>
        <dbReference type="ARBA" id="ARBA00004141"/>
    </source>
</evidence>
<dbReference type="InterPro" id="IPR051223">
    <property type="entry name" value="Polycystin"/>
</dbReference>
<dbReference type="PRINTS" id="PR01433">
    <property type="entry name" value="POLYCYSTIN2"/>
</dbReference>
<dbReference type="PROSITE" id="PS50095">
    <property type="entry name" value="PLAT"/>
    <property type="match status" value="1"/>
</dbReference>
<evidence type="ECO:0000256" key="12">
    <source>
        <dbReference type="SAM" id="SignalP"/>
    </source>
</evidence>
<evidence type="ECO:0000256" key="11">
    <source>
        <dbReference type="SAM" id="Phobius"/>
    </source>
</evidence>
<feature type="transmembrane region" description="Helical" evidence="11">
    <location>
        <begin position="1664"/>
        <end position="1687"/>
    </location>
</feature>
<dbReference type="Proteomes" id="UP001249851">
    <property type="component" value="Unassembled WGS sequence"/>
</dbReference>
<evidence type="ECO:0000256" key="9">
    <source>
        <dbReference type="PROSITE-ProRule" id="PRU00152"/>
    </source>
</evidence>
<dbReference type="InterPro" id="IPR046791">
    <property type="entry name" value="Polycystin_dom"/>
</dbReference>
<reference evidence="15" key="1">
    <citation type="journal article" date="2023" name="G3 (Bethesda)">
        <title>Whole genome assembly and annotation of the endangered Caribbean coral Acropora cervicornis.</title>
        <authorList>
            <person name="Selwyn J.D."/>
            <person name="Vollmer S.V."/>
        </authorList>
    </citation>
    <scope>NUCLEOTIDE SEQUENCE</scope>
    <source>
        <strain evidence="15">K2</strain>
    </source>
</reference>
<dbReference type="SUPFAM" id="SSF49785">
    <property type="entry name" value="Galactose-binding domain-like"/>
    <property type="match status" value="1"/>
</dbReference>
<dbReference type="InterPro" id="IPR008979">
    <property type="entry name" value="Galactose-bd-like_sf"/>
</dbReference>
<dbReference type="Gene3D" id="2.60.60.20">
    <property type="entry name" value="PLAT/LH2 domain"/>
    <property type="match status" value="1"/>
</dbReference>
<dbReference type="PANTHER" id="PTHR10877">
    <property type="entry name" value="POLYCYSTIN FAMILY MEMBER"/>
    <property type="match status" value="1"/>
</dbReference>
<feature type="transmembrane region" description="Helical" evidence="11">
    <location>
        <begin position="2001"/>
        <end position="2023"/>
    </location>
</feature>
<dbReference type="InterPro" id="IPR000421">
    <property type="entry name" value="FA58C"/>
</dbReference>
<dbReference type="SMART" id="SM00303">
    <property type="entry name" value="GPS"/>
    <property type="match status" value="1"/>
</dbReference>
<proteinExistence type="inferred from homology"/>
<feature type="transmembrane region" description="Helical" evidence="11">
    <location>
        <begin position="2035"/>
        <end position="2056"/>
    </location>
</feature>
<keyword evidence="4 12" id="KW-0732">Signal</keyword>
<feature type="signal peptide" evidence="12">
    <location>
        <begin position="1"/>
        <end position="20"/>
    </location>
</feature>
<evidence type="ECO:0000256" key="10">
    <source>
        <dbReference type="SAM" id="MobiDB-lite"/>
    </source>
</evidence>
<feature type="transmembrane region" description="Helical" evidence="11">
    <location>
        <begin position="2186"/>
        <end position="2211"/>
    </location>
</feature>
<dbReference type="Gene3D" id="1.10.287.70">
    <property type="match status" value="1"/>
</dbReference>
<dbReference type="Pfam" id="PF00754">
    <property type="entry name" value="F5_F8_type_C"/>
    <property type="match status" value="1"/>
</dbReference>
<organism evidence="15 16">
    <name type="scientific">Acropora cervicornis</name>
    <name type="common">Staghorn coral</name>
    <dbReference type="NCBI Taxonomy" id="6130"/>
    <lineage>
        <taxon>Eukaryota</taxon>
        <taxon>Metazoa</taxon>
        <taxon>Cnidaria</taxon>
        <taxon>Anthozoa</taxon>
        <taxon>Hexacorallia</taxon>
        <taxon>Scleractinia</taxon>
        <taxon>Astrocoeniina</taxon>
        <taxon>Acroporidae</taxon>
        <taxon>Acropora</taxon>
    </lineage>
</organism>
<dbReference type="InterPro" id="IPR003915">
    <property type="entry name" value="PKD_2"/>
</dbReference>
<dbReference type="Pfam" id="PF08016">
    <property type="entry name" value="PKD_channel"/>
    <property type="match status" value="1"/>
</dbReference>
<dbReference type="Gene3D" id="2.60.220.50">
    <property type="match status" value="1"/>
</dbReference>
<keyword evidence="6 11" id="KW-0472">Membrane</keyword>
<dbReference type="InterPro" id="IPR013122">
    <property type="entry name" value="PKD1_2_channel"/>
</dbReference>
<feature type="disulfide bond" evidence="8">
    <location>
        <begin position="1836"/>
        <end position="1852"/>
    </location>
</feature>
<feature type="transmembrane region" description="Helical" evidence="11">
    <location>
        <begin position="1329"/>
        <end position="1349"/>
    </location>
</feature>
<evidence type="ECO:0000256" key="5">
    <source>
        <dbReference type="ARBA" id="ARBA00022989"/>
    </source>
</evidence>
<dbReference type="Pfam" id="PF01477">
    <property type="entry name" value="PLAT"/>
    <property type="match status" value="1"/>
</dbReference>
<dbReference type="EMBL" id="JARQWQ010000011">
    <property type="protein sequence ID" value="KAK2568811.1"/>
    <property type="molecule type" value="Genomic_DNA"/>
</dbReference>
<keyword evidence="3 11" id="KW-0812">Transmembrane</keyword>